<dbReference type="Proteomes" id="UP001165343">
    <property type="component" value="Unassembled WGS sequence"/>
</dbReference>
<reference evidence="4" key="1">
    <citation type="submission" date="2022-05" db="EMBL/GenBank/DDBJ databases">
        <authorList>
            <person name="Jo J.-H."/>
            <person name="Im W.-T."/>
        </authorList>
    </citation>
    <scope>NUCLEOTIDE SEQUENCE</scope>
    <source>
        <strain evidence="4">RG327</strain>
    </source>
</reference>
<protein>
    <submittedName>
        <fullName evidence="4">Zinc-ribbon domain-containing protein</fullName>
    </submittedName>
</protein>
<dbReference type="Pfam" id="PF13717">
    <property type="entry name" value="Zn_ribbon_4"/>
    <property type="match status" value="1"/>
</dbReference>
<gene>
    <name evidence="4" type="ORF">LZ519_08710</name>
</gene>
<accession>A0ABT0RGK3</accession>
<comment type="caution">
    <text evidence="4">The sequence shown here is derived from an EMBL/GenBank/DDBJ whole genome shotgun (WGS) entry which is preliminary data.</text>
</comment>
<evidence type="ECO:0000256" key="2">
    <source>
        <dbReference type="SAM" id="Phobius"/>
    </source>
</evidence>
<keyword evidence="5" id="KW-1185">Reference proteome</keyword>
<feature type="transmembrane region" description="Helical" evidence="2">
    <location>
        <begin position="162"/>
        <end position="184"/>
    </location>
</feature>
<evidence type="ECO:0000313" key="5">
    <source>
        <dbReference type="Proteomes" id="UP001165343"/>
    </source>
</evidence>
<feature type="compositionally biased region" description="Acidic residues" evidence="1">
    <location>
        <begin position="79"/>
        <end position="88"/>
    </location>
</feature>
<name>A0ABT0RGK3_9SPHN</name>
<dbReference type="InterPro" id="IPR011723">
    <property type="entry name" value="Znf/thioredoxin_put"/>
</dbReference>
<keyword evidence="2" id="KW-0812">Transmembrane</keyword>
<dbReference type="EMBL" id="JAMGBC010000001">
    <property type="protein sequence ID" value="MCL6679389.1"/>
    <property type="molecule type" value="Genomic_DNA"/>
</dbReference>
<keyword evidence="2" id="KW-1133">Transmembrane helix</keyword>
<feature type="domain" description="Zinc finger/thioredoxin putative" evidence="3">
    <location>
        <begin position="1"/>
        <end position="35"/>
    </location>
</feature>
<dbReference type="NCBIfam" id="TIGR02098">
    <property type="entry name" value="MJ0042_CXXC"/>
    <property type="match status" value="1"/>
</dbReference>
<organism evidence="4 5">
    <name type="scientific">Sphingomonas anseongensis</name>
    <dbReference type="NCBI Taxonomy" id="2908207"/>
    <lineage>
        <taxon>Bacteria</taxon>
        <taxon>Pseudomonadati</taxon>
        <taxon>Pseudomonadota</taxon>
        <taxon>Alphaproteobacteria</taxon>
        <taxon>Sphingomonadales</taxon>
        <taxon>Sphingomonadaceae</taxon>
        <taxon>Sphingomonas</taxon>
    </lineage>
</organism>
<evidence type="ECO:0000259" key="3">
    <source>
        <dbReference type="Pfam" id="PF13717"/>
    </source>
</evidence>
<keyword evidence="2" id="KW-0472">Membrane</keyword>
<dbReference type="RefSeq" id="WP_249868287.1">
    <property type="nucleotide sequence ID" value="NZ_JAMGBC010000001.1"/>
</dbReference>
<feature type="region of interest" description="Disordered" evidence="1">
    <location>
        <begin position="39"/>
        <end position="95"/>
    </location>
</feature>
<feature type="region of interest" description="Disordered" evidence="1">
    <location>
        <begin position="110"/>
        <end position="140"/>
    </location>
</feature>
<evidence type="ECO:0000256" key="1">
    <source>
        <dbReference type="SAM" id="MobiDB-lite"/>
    </source>
</evidence>
<proteinExistence type="predicted"/>
<sequence length="294" mass="30570">MILTCPSCGTQYAVKDGAIPEGGRKVRCASCGHSWHQLPEAPAADEDVGYQAPPADAPEPGDPAAFAAGFREPAGGPEESGDDYDEVPAEPGPAGYDRVEPIPPGAELVEGPASVPVPPPDEDSWLAPTTSEEQFEPEKEIPDNEEIAAAESETGADRKRNWVMAAIIGIVLVVAIVGGLWLLAPDSVRQRIGLAATTHSPLQIAPGTPERQKLASGNELVVVSGRVINPSGAAQQVPPIKAELRDKAGKLLYSWEIAPPTRTLAPGATATFNSAEMDVPASGPDSTVTLTLKG</sequence>
<evidence type="ECO:0000313" key="4">
    <source>
        <dbReference type="EMBL" id="MCL6679389.1"/>
    </source>
</evidence>